<evidence type="ECO:0000256" key="2">
    <source>
        <dbReference type="ARBA" id="ARBA00022801"/>
    </source>
</evidence>
<dbReference type="Gene3D" id="3.40.720.10">
    <property type="entry name" value="Alkaline Phosphatase, subunit A"/>
    <property type="match status" value="2"/>
</dbReference>
<evidence type="ECO:0000256" key="3">
    <source>
        <dbReference type="SAM" id="SignalP"/>
    </source>
</evidence>
<feature type="domain" description="N-sulphoglucosamine sulphohydrolase C-terminal" evidence="4">
    <location>
        <begin position="372"/>
        <end position="522"/>
    </location>
</feature>
<dbReference type="CDD" id="cd16031">
    <property type="entry name" value="G6S_like"/>
    <property type="match status" value="1"/>
</dbReference>
<evidence type="ECO:0000259" key="4">
    <source>
        <dbReference type="Pfam" id="PF16347"/>
    </source>
</evidence>
<dbReference type="PANTHER" id="PTHR43108">
    <property type="entry name" value="N-ACETYLGLUCOSAMINE-6-SULFATASE FAMILY MEMBER"/>
    <property type="match status" value="1"/>
</dbReference>
<organism evidence="5 6">
    <name type="scientific">Chitinophaga eiseniae</name>
    <dbReference type="NCBI Taxonomy" id="634771"/>
    <lineage>
        <taxon>Bacteria</taxon>
        <taxon>Pseudomonadati</taxon>
        <taxon>Bacteroidota</taxon>
        <taxon>Chitinophagia</taxon>
        <taxon>Chitinophagales</taxon>
        <taxon>Chitinophagaceae</taxon>
        <taxon>Chitinophaga</taxon>
    </lineage>
</organism>
<keyword evidence="6" id="KW-1185">Reference proteome</keyword>
<name>A0A847SD36_9BACT</name>
<evidence type="ECO:0000256" key="1">
    <source>
        <dbReference type="ARBA" id="ARBA00008779"/>
    </source>
</evidence>
<feature type="chain" id="PRO_5033035448" evidence="3">
    <location>
        <begin position="19"/>
        <end position="539"/>
    </location>
</feature>
<accession>A0A847SD36</accession>
<evidence type="ECO:0000313" key="6">
    <source>
        <dbReference type="Proteomes" id="UP000552864"/>
    </source>
</evidence>
<comment type="caution">
    <text evidence="5">The sequence shown here is derived from an EMBL/GenBank/DDBJ whole genome shotgun (WGS) entry which is preliminary data.</text>
</comment>
<dbReference type="PROSITE" id="PS00523">
    <property type="entry name" value="SULFATASE_1"/>
    <property type="match status" value="1"/>
</dbReference>
<keyword evidence="3" id="KW-0732">Signal</keyword>
<dbReference type="SUPFAM" id="SSF53649">
    <property type="entry name" value="Alkaline phosphatase-like"/>
    <property type="match status" value="1"/>
</dbReference>
<dbReference type="InterPro" id="IPR032506">
    <property type="entry name" value="SGSH_C"/>
</dbReference>
<dbReference type="Proteomes" id="UP000552864">
    <property type="component" value="Unassembled WGS sequence"/>
</dbReference>
<dbReference type="InterPro" id="IPR024607">
    <property type="entry name" value="Sulfatase_CS"/>
</dbReference>
<dbReference type="RefSeq" id="WP_168737439.1">
    <property type="nucleotide sequence ID" value="NZ_JABAHZ010000001.1"/>
</dbReference>
<dbReference type="Pfam" id="PF16347">
    <property type="entry name" value="SGSH_C"/>
    <property type="match status" value="1"/>
</dbReference>
<evidence type="ECO:0000313" key="5">
    <source>
        <dbReference type="EMBL" id="NLR78084.1"/>
    </source>
</evidence>
<keyword evidence="2" id="KW-0378">Hydrolase</keyword>
<sequence>MKRILLALALLLPGMAIAQSKPNIIFILSDDHAYQAISAYGNRLVQTPNIDRIAHGGALLTNNLVANSICGPSRATLLTGKYSHKNGYTLNEKTFDVHQETFPVLLQQNGYQTAWIGKLHLGSLPIGFNYFNILPSQGHYYNPDFINNNNDTIRYKGYVTNLISDFFFNWLQGRDTSKPFFAVIGEKATHREWLPDIQDLGAYDGINFPLPSTFFDTYDTREAAKDQDMTIDKTMRLAEDLKVHQPFGLQNYEQDKPRLQQWLQKNYPGRTFSEKELKEFYARQGEYRRLDEAQQQAFNNYYGNKITKDFDEKKLSGKELVKWKFQRYLKDYYATAKSLDRNIGKILDYLDSTGLSKNTIVIYASDQGFYLGEHGWFDKRFIYNESLKTAFAIRYPGVIKPGTKLDALVSNTDWAPTILDIAGVKAPAEIQGRSFLPLLKREPVKDWRKAAYYHYYEYPEPHHVSPHFGLRTKDYMLARFYKGVNSWELFDLKKDPNQLKNVYNNPSYAAIKQQLLQQLKALILEYDDQEALEIYNHSL</sequence>
<dbReference type="PANTHER" id="PTHR43108:SF6">
    <property type="entry name" value="N-SULPHOGLUCOSAMINE SULPHOHYDROLASE"/>
    <property type="match status" value="1"/>
</dbReference>
<dbReference type="InterPro" id="IPR017850">
    <property type="entry name" value="Alkaline_phosphatase_core_sf"/>
</dbReference>
<proteinExistence type="inferred from homology"/>
<feature type="signal peptide" evidence="3">
    <location>
        <begin position="1"/>
        <end position="18"/>
    </location>
</feature>
<gene>
    <name evidence="5" type="ORF">HGH91_05585</name>
</gene>
<dbReference type="GO" id="GO:0016787">
    <property type="term" value="F:hydrolase activity"/>
    <property type="evidence" value="ECO:0007669"/>
    <property type="project" value="UniProtKB-KW"/>
</dbReference>
<dbReference type="EMBL" id="JABAHZ010000001">
    <property type="protein sequence ID" value="NLR78084.1"/>
    <property type="molecule type" value="Genomic_DNA"/>
</dbReference>
<reference evidence="5 6" key="1">
    <citation type="submission" date="2020-04" db="EMBL/GenBank/DDBJ databases">
        <authorList>
            <person name="Yin C."/>
        </authorList>
    </citation>
    <scope>NUCLEOTIDE SEQUENCE [LARGE SCALE GENOMIC DNA]</scope>
    <source>
        <strain evidence="5 6">Ak56</strain>
    </source>
</reference>
<comment type="similarity">
    <text evidence="1">Belongs to the sulfatase family.</text>
</comment>
<protein>
    <submittedName>
        <fullName evidence="5">Sulfatase</fullName>
    </submittedName>
</protein>
<dbReference type="AlphaFoldDB" id="A0A847SD36"/>